<feature type="compositionally biased region" description="Pro residues" evidence="1">
    <location>
        <begin position="125"/>
        <end position="140"/>
    </location>
</feature>
<name>A0AAW0SH21_SCYPA</name>
<dbReference type="CDD" id="cd19815">
    <property type="entry name" value="Bbox1_HOIP"/>
    <property type="match status" value="1"/>
</dbReference>
<feature type="compositionally biased region" description="Pro residues" evidence="1">
    <location>
        <begin position="285"/>
        <end position="297"/>
    </location>
</feature>
<evidence type="ECO:0008006" key="4">
    <source>
        <dbReference type="Google" id="ProtNLM"/>
    </source>
</evidence>
<protein>
    <recommendedName>
        <fullName evidence="4">B box-type domain-containing protein</fullName>
    </recommendedName>
</protein>
<dbReference type="InterPro" id="IPR047543">
    <property type="entry name" value="Bbox1_RNF31-like"/>
</dbReference>
<feature type="region of interest" description="Disordered" evidence="1">
    <location>
        <begin position="204"/>
        <end position="244"/>
    </location>
</feature>
<dbReference type="AlphaFoldDB" id="A0AAW0SH21"/>
<dbReference type="Proteomes" id="UP001487740">
    <property type="component" value="Unassembled WGS sequence"/>
</dbReference>
<comment type="caution">
    <text evidence="2">The sequence shown here is derived from an EMBL/GenBank/DDBJ whole genome shotgun (WGS) entry which is preliminary data.</text>
</comment>
<proteinExistence type="predicted"/>
<feature type="compositionally biased region" description="Polar residues" evidence="1">
    <location>
        <begin position="262"/>
        <end position="281"/>
    </location>
</feature>
<evidence type="ECO:0000256" key="1">
    <source>
        <dbReference type="SAM" id="MobiDB-lite"/>
    </source>
</evidence>
<reference evidence="2 3" key="1">
    <citation type="submission" date="2023-03" db="EMBL/GenBank/DDBJ databases">
        <title>High-quality genome of Scylla paramamosain provides insights in environmental adaptation.</title>
        <authorList>
            <person name="Zhang L."/>
        </authorList>
    </citation>
    <scope>NUCLEOTIDE SEQUENCE [LARGE SCALE GENOMIC DNA]</scope>
    <source>
        <strain evidence="2">LZ_2023a</strain>
        <tissue evidence="2">Muscle</tissue>
    </source>
</reference>
<sequence length="467" mass="49723">MTIHLYLPPALDTRVHHLRAPKKARDKPAYDSLTPQGKPGDRKNNEPEYEEVGPPIHLKKAPESRGDGHNCDLCGSMEAAVRCEKCGNQAFCMSCDDMYHRHPRRSAHVRKAVDTKTPTGGVVRPPLPPKGEVPPPQPPPRKNKRAGFLSSTSFSKKDQAYGRPGTVASRSTSMTNLQTASSDGSSAGRTIMGSLKRFMGARPLPPTPDHGKGVASPNQSETSGAVPVGRPVMRAATSPSLPNLNDHIEEEMKKELPQSVADFNTTTMPHNSVSTPATPTSAHAPYPPLQPKAPQPQPATQTHSLGRKFSLQQLPQSLEDKRTSMVEPTPGGVGWEAETVKPPPRTRSHSISDDQWAQVMAAQPGTGESSVTTEVPSGPTCPPGHTPADMSVFSGVTPRRSYAGIPGGRGGGTTMGRGMVSSASVCDLNTLSQQQPPQAFNGTHGANSFQQLNMMGYGGGMMWGAPV</sequence>
<organism evidence="2 3">
    <name type="scientific">Scylla paramamosain</name>
    <name type="common">Mud crab</name>
    <dbReference type="NCBI Taxonomy" id="85552"/>
    <lineage>
        <taxon>Eukaryota</taxon>
        <taxon>Metazoa</taxon>
        <taxon>Ecdysozoa</taxon>
        <taxon>Arthropoda</taxon>
        <taxon>Crustacea</taxon>
        <taxon>Multicrustacea</taxon>
        <taxon>Malacostraca</taxon>
        <taxon>Eumalacostraca</taxon>
        <taxon>Eucarida</taxon>
        <taxon>Decapoda</taxon>
        <taxon>Pleocyemata</taxon>
        <taxon>Brachyura</taxon>
        <taxon>Eubrachyura</taxon>
        <taxon>Portunoidea</taxon>
        <taxon>Portunidae</taxon>
        <taxon>Portuninae</taxon>
        <taxon>Scylla</taxon>
    </lineage>
</organism>
<feature type="region of interest" description="Disordered" evidence="1">
    <location>
        <begin position="19"/>
        <end position="66"/>
    </location>
</feature>
<feature type="compositionally biased region" description="Polar residues" evidence="1">
    <location>
        <begin position="366"/>
        <end position="375"/>
    </location>
</feature>
<feature type="compositionally biased region" description="Polar residues" evidence="1">
    <location>
        <begin position="168"/>
        <end position="188"/>
    </location>
</feature>
<feature type="compositionally biased region" description="Polar residues" evidence="1">
    <location>
        <begin position="300"/>
        <end position="316"/>
    </location>
</feature>
<feature type="region of interest" description="Disordered" evidence="1">
    <location>
        <begin position="106"/>
        <end position="188"/>
    </location>
</feature>
<evidence type="ECO:0000313" key="2">
    <source>
        <dbReference type="EMBL" id="KAK8374675.1"/>
    </source>
</evidence>
<accession>A0AAW0SH21</accession>
<evidence type="ECO:0000313" key="3">
    <source>
        <dbReference type="Proteomes" id="UP001487740"/>
    </source>
</evidence>
<keyword evidence="3" id="KW-1185">Reference proteome</keyword>
<feature type="region of interest" description="Disordered" evidence="1">
    <location>
        <begin position="366"/>
        <end position="386"/>
    </location>
</feature>
<gene>
    <name evidence="2" type="ORF">O3P69_018926</name>
</gene>
<feature type="region of interest" description="Disordered" evidence="1">
    <location>
        <begin position="262"/>
        <end position="352"/>
    </location>
</feature>
<dbReference type="EMBL" id="JARAKH010000252">
    <property type="protein sequence ID" value="KAK8374675.1"/>
    <property type="molecule type" value="Genomic_DNA"/>
</dbReference>